<gene>
    <name evidence="1" type="ORF">BDY19DRAFT_983037</name>
</gene>
<organism evidence="1 2">
    <name type="scientific">Irpex rosettiformis</name>
    <dbReference type="NCBI Taxonomy" id="378272"/>
    <lineage>
        <taxon>Eukaryota</taxon>
        <taxon>Fungi</taxon>
        <taxon>Dikarya</taxon>
        <taxon>Basidiomycota</taxon>
        <taxon>Agaricomycotina</taxon>
        <taxon>Agaricomycetes</taxon>
        <taxon>Polyporales</taxon>
        <taxon>Irpicaceae</taxon>
        <taxon>Irpex</taxon>
    </lineage>
</organism>
<keyword evidence="2" id="KW-1185">Reference proteome</keyword>
<accession>A0ACB8UGJ9</accession>
<protein>
    <submittedName>
        <fullName evidence="1">GPI mannosyltransferase 2</fullName>
    </submittedName>
</protein>
<reference evidence="1" key="1">
    <citation type="journal article" date="2021" name="Environ. Microbiol.">
        <title>Gene family expansions and transcriptome signatures uncover fungal adaptations to wood decay.</title>
        <authorList>
            <person name="Hage H."/>
            <person name="Miyauchi S."/>
            <person name="Viragh M."/>
            <person name="Drula E."/>
            <person name="Min B."/>
            <person name="Chaduli D."/>
            <person name="Navarro D."/>
            <person name="Favel A."/>
            <person name="Norest M."/>
            <person name="Lesage-Meessen L."/>
            <person name="Balint B."/>
            <person name="Merenyi Z."/>
            <person name="de Eugenio L."/>
            <person name="Morin E."/>
            <person name="Martinez A.T."/>
            <person name="Baldrian P."/>
            <person name="Stursova M."/>
            <person name="Martinez M.J."/>
            <person name="Novotny C."/>
            <person name="Magnuson J.K."/>
            <person name="Spatafora J.W."/>
            <person name="Maurice S."/>
            <person name="Pangilinan J."/>
            <person name="Andreopoulos W."/>
            <person name="LaButti K."/>
            <person name="Hundley H."/>
            <person name="Na H."/>
            <person name="Kuo A."/>
            <person name="Barry K."/>
            <person name="Lipzen A."/>
            <person name="Henrissat B."/>
            <person name="Riley R."/>
            <person name="Ahrendt S."/>
            <person name="Nagy L.G."/>
            <person name="Grigoriev I.V."/>
            <person name="Martin F."/>
            <person name="Rosso M.N."/>
        </authorList>
    </citation>
    <scope>NUCLEOTIDE SEQUENCE</scope>
    <source>
        <strain evidence="1">CBS 384.51</strain>
    </source>
</reference>
<dbReference type="EMBL" id="MU274902">
    <property type="protein sequence ID" value="KAI0093296.1"/>
    <property type="molecule type" value="Genomic_DNA"/>
</dbReference>
<name>A0ACB8UGJ9_9APHY</name>
<dbReference type="Proteomes" id="UP001055072">
    <property type="component" value="Unassembled WGS sequence"/>
</dbReference>
<evidence type="ECO:0000313" key="1">
    <source>
        <dbReference type="EMBL" id="KAI0093296.1"/>
    </source>
</evidence>
<evidence type="ECO:0000313" key="2">
    <source>
        <dbReference type="Proteomes" id="UP001055072"/>
    </source>
</evidence>
<proteinExistence type="predicted"/>
<comment type="caution">
    <text evidence="1">The sequence shown here is derived from an EMBL/GenBank/DDBJ whole genome shotgun (WGS) entry which is preliminary data.</text>
</comment>
<keyword evidence="1" id="KW-0808">Transferase</keyword>
<sequence length="431" mass="47972">MASSNGYVVKRHLKTLRIASFAAWLLTLILLYISSLLPLFDSSPDIVLPRTTLRERLAYPLLRWDVFHFVHIAQEGYVYEHEWAFLHGIAAAMKYPASLLRILGLTETATGSLSTSDLLLSGALLSCLCGSTTTLYRLTLHLFGSPSVAYLAALLSLLPSSPATLRFSVYNEPFFTYLSYKGICATQDLVAATVFFTGAASLRSNGFMLSGFVVWQTVVEPILAGKRLSLRQTILAGLSLGLICSPFALHQYSAYKAFCFQDSQHSLWCSAAIPSVYGYVQAKYWNGGFLRYWSFAQLPNILLAAPILVLIFSFVYAHFKACVIPTLLRYPFISTSPLAIPLSMFSKPKESVFFTNSITPHIIHAFLMCCILLFAAHTQIALRLAASMPTTYWAAAWLMVDYPRLGKWWVIWSVVWGMVSVVLFSVFLPPA</sequence>
<keyword evidence="1" id="KW-0328">Glycosyltransferase</keyword>